<feature type="non-terminal residue" evidence="1">
    <location>
        <position position="1"/>
    </location>
</feature>
<dbReference type="EMBL" id="JAHRHJ020000010">
    <property type="protein sequence ID" value="KAH9298041.1"/>
    <property type="molecule type" value="Genomic_DNA"/>
</dbReference>
<comment type="caution">
    <text evidence="1">The sequence shown here is derived from an EMBL/GenBank/DDBJ whole genome shotgun (WGS) entry which is preliminary data.</text>
</comment>
<proteinExistence type="predicted"/>
<sequence>RLRWIAGHKPGEYERIPLDHVWRQLGFVQDIPMAYRPYMRIDAKASFSPPRLTPPEGLEEITANRRVIDAGVTEAYRLWWVAEL</sequence>
<gene>
    <name evidence="1" type="ORF">KI387_029723</name>
</gene>
<reference evidence="1 2" key="1">
    <citation type="journal article" date="2021" name="Nat. Plants">
        <title>The Taxus genome provides insights into paclitaxel biosynthesis.</title>
        <authorList>
            <person name="Xiong X."/>
            <person name="Gou J."/>
            <person name="Liao Q."/>
            <person name="Li Y."/>
            <person name="Zhou Q."/>
            <person name="Bi G."/>
            <person name="Li C."/>
            <person name="Du R."/>
            <person name="Wang X."/>
            <person name="Sun T."/>
            <person name="Guo L."/>
            <person name="Liang H."/>
            <person name="Lu P."/>
            <person name="Wu Y."/>
            <person name="Zhang Z."/>
            <person name="Ro D.K."/>
            <person name="Shang Y."/>
            <person name="Huang S."/>
            <person name="Yan J."/>
        </authorList>
    </citation>
    <scope>NUCLEOTIDE SEQUENCE [LARGE SCALE GENOMIC DNA]</scope>
    <source>
        <strain evidence="1">Ta-2019</strain>
    </source>
</reference>
<dbReference type="Proteomes" id="UP000824469">
    <property type="component" value="Unassembled WGS sequence"/>
</dbReference>
<organism evidence="1 2">
    <name type="scientific">Taxus chinensis</name>
    <name type="common">Chinese yew</name>
    <name type="synonym">Taxus wallichiana var. chinensis</name>
    <dbReference type="NCBI Taxonomy" id="29808"/>
    <lineage>
        <taxon>Eukaryota</taxon>
        <taxon>Viridiplantae</taxon>
        <taxon>Streptophyta</taxon>
        <taxon>Embryophyta</taxon>
        <taxon>Tracheophyta</taxon>
        <taxon>Spermatophyta</taxon>
        <taxon>Pinopsida</taxon>
        <taxon>Pinidae</taxon>
        <taxon>Conifers II</taxon>
        <taxon>Cupressales</taxon>
        <taxon>Taxaceae</taxon>
        <taxon>Taxus</taxon>
    </lineage>
</organism>
<evidence type="ECO:0000313" key="2">
    <source>
        <dbReference type="Proteomes" id="UP000824469"/>
    </source>
</evidence>
<accession>A0AA38CAN0</accession>
<name>A0AA38CAN0_TAXCH</name>
<protein>
    <submittedName>
        <fullName evidence="1">Uncharacterized protein</fullName>
    </submittedName>
</protein>
<evidence type="ECO:0000313" key="1">
    <source>
        <dbReference type="EMBL" id="KAH9298041.1"/>
    </source>
</evidence>
<dbReference type="AlphaFoldDB" id="A0AA38CAN0"/>
<keyword evidence="2" id="KW-1185">Reference proteome</keyword>